<dbReference type="EMBL" id="QPMM01000015">
    <property type="protein sequence ID" value="RFS19207.1"/>
    <property type="molecule type" value="Genomic_DNA"/>
</dbReference>
<feature type="domain" description="Enoyl reductase (ER)" evidence="2">
    <location>
        <begin position="10"/>
        <end position="314"/>
    </location>
</feature>
<dbReference type="InterPro" id="IPR020843">
    <property type="entry name" value="ER"/>
</dbReference>
<dbReference type="AlphaFoldDB" id="A0A3E1Y3Y8"/>
<evidence type="ECO:0000256" key="1">
    <source>
        <dbReference type="ARBA" id="ARBA00022857"/>
    </source>
</evidence>
<dbReference type="InterPro" id="IPR051603">
    <property type="entry name" value="Zinc-ADH_QOR/CCCR"/>
</dbReference>
<sequence>MKAVAVSKFKEIPTLMDLPIPTVRPHAVLIKVFAAGMNPFDWKLTDGIMDDGKMKHQFPLIMGVDGAGVVEEVGEGVTHFKKGDKVFGQFIHSPIGEGSYAEFAIVPEKASITHAPSNISAAEAAAVPTAGMTAQQLLETAGLKKGDVLLINGATGGVGSFATELASAQGIKVIATVSDEANAERMKRLGAEVIINYKEKPLAETVKSLFPQGIDGILDMVSNANDFSANLALLKKGGVALTTTFVADDAAIKDKGFRGGNFETQGSAASLDALKKMIEAGKLTIPVENRITLAEVPEAIALSRQAKGRGKTVIIIA</sequence>
<dbReference type="Pfam" id="PF00107">
    <property type="entry name" value="ADH_zinc_N"/>
    <property type="match status" value="1"/>
</dbReference>
<dbReference type="Gene3D" id="3.90.180.10">
    <property type="entry name" value="Medium-chain alcohol dehydrogenases, catalytic domain"/>
    <property type="match status" value="1"/>
</dbReference>
<keyword evidence="1" id="KW-0521">NADP</keyword>
<proteinExistence type="predicted"/>
<dbReference type="SMART" id="SM00829">
    <property type="entry name" value="PKS_ER"/>
    <property type="match status" value="1"/>
</dbReference>
<dbReference type="PANTHER" id="PTHR44154:SF1">
    <property type="entry name" value="QUINONE OXIDOREDUCTASE"/>
    <property type="match status" value="1"/>
</dbReference>
<dbReference type="SUPFAM" id="SSF51735">
    <property type="entry name" value="NAD(P)-binding Rossmann-fold domains"/>
    <property type="match status" value="1"/>
</dbReference>
<gene>
    <name evidence="3" type="ORF">DVR12_24885</name>
</gene>
<comment type="caution">
    <text evidence="3">The sequence shown here is derived from an EMBL/GenBank/DDBJ whole genome shotgun (WGS) entry which is preliminary data.</text>
</comment>
<name>A0A3E1Y3Y8_9BACT</name>
<dbReference type="CDD" id="cd05289">
    <property type="entry name" value="MDR_like_2"/>
    <property type="match status" value="1"/>
</dbReference>
<dbReference type="InterPro" id="IPR013149">
    <property type="entry name" value="ADH-like_C"/>
</dbReference>
<dbReference type="PANTHER" id="PTHR44154">
    <property type="entry name" value="QUINONE OXIDOREDUCTASE"/>
    <property type="match status" value="1"/>
</dbReference>
<keyword evidence="4" id="KW-1185">Reference proteome</keyword>
<dbReference type="Pfam" id="PF08240">
    <property type="entry name" value="ADH_N"/>
    <property type="match status" value="1"/>
</dbReference>
<dbReference type="OrthoDB" id="634508at2"/>
<dbReference type="GO" id="GO:0016491">
    <property type="term" value="F:oxidoreductase activity"/>
    <property type="evidence" value="ECO:0007669"/>
    <property type="project" value="InterPro"/>
</dbReference>
<evidence type="ECO:0000313" key="4">
    <source>
        <dbReference type="Proteomes" id="UP000260644"/>
    </source>
</evidence>
<dbReference type="InterPro" id="IPR036291">
    <property type="entry name" value="NAD(P)-bd_dom_sf"/>
</dbReference>
<dbReference type="RefSeq" id="WP_116978522.1">
    <property type="nucleotide sequence ID" value="NZ_QPMM01000015.1"/>
</dbReference>
<dbReference type="SUPFAM" id="SSF50129">
    <property type="entry name" value="GroES-like"/>
    <property type="match status" value="1"/>
</dbReference>
<dbReference type="InterPro" id="IPR011032">
    <property type="entry name" value="GroES-like_sf"/>
</dbReference>
<dbReference type="InterPro" id="IPR013154">
    <property type="entry name" value="ADH-like_N"/>
</dbReference>
<evidence type="ECO:0000313" key="3">
    <source>
        <dbReference type="EMBL" id="RFS19207.1"/>
    </source>
</evidence>
<dbReference type="Gene3D" id="3.40.50.720">
    <property type="entry name" value="NAD(P)-binding Rossmann-like Domain"/>
    <property type="match status" value="1"/>
</dbReference>
<organism evidence="3 4">
    <name type="scientific">Chitinophaga silvatica</name>
    <dbReference type="NCBI Taxonomy" id="2282649"/>
    <lineage>
        <taxon>Bacteria</taxon>
        <taxon>Pseudomonadati</taxon>
        <taxon>Bacteroidota</taxon>
        <taxon>Chitinophagia</taxon>
        <taxon>Chitinophagales</taxon>
        <taxon>Chitinophagaceae</taxon>
        <taxon>Chitinophaga</taxon>
    </lineage>
</organism>
<accession>A0A3E1Y3Y8</accession>
<reference evidence="3 4" key="1">
    <citation type="submission" date="2018-07" db="EMBL/GenBank/DDBJ databases">
        <title>Chitinophaga K2CV101002-2 sp. nov., isolated from a monsoon evergreen broad-leaved forest soil.</title>
        <authorList>
            <person name="Lv Y."/>
        </authorList>
    </citation>
    <scope>NUCLEOTIDE SEQUENCE [LARGE SCALE GENOMIC DNA]</scope>
    <source>
        <strain evidence="3 4">GDMCC 1.1288</strain>
    </source>
</reference>
<dbReference type="Proteomes" id="UP000260644">
    <property type="component" value="Unassembled WGS sequence"/>
</dbReference>
<evidence type="ECO:0000259" key="2">
    <source>
        <dbReference type="SMART" id="SM00829"/>
    </source>
</evidence>
<protein>
    <submittedName>
        <fullName evidence="3">NADP-dependent oxidoreductase</fullName>
    </submittedName>
</protein>